<keyword evidence="1" id="KW-0805">Transcription regulation</keyword>
<organism evidence="5 6">
    <name type="scientific">Allonocardiopsis opalescens</name>
    <dbReference type="NCBI Taxonomy" id="1144618"/>
    <lineage>
        <taxon>Bacteria</taxon>
        <taxon>Bacillati</taxon>
        <taxon>Actinomycetota</taxon>
        <taxon>Actinomycetes</taxon>
        <taxon>Streptosporangiales</taxon>
        <taxon>Allonocardiopsis</taxon>
    </lineage>
</organism>
<dbReference type="InterPro" id="IPR011991">
    <property type="entry name" value="ArsR-like_HTH"/>
</dbReference>
<dbReference type="SUPFAM" id="SSF46785">
    <property type="entry name" value="Winged helix' DNA-binding domain"/>
    <property type="match status" value="1"/>
</dbReference>
<dbReference type="InterPro" id="IPR036390">
    <property type="entry name" value="WH_DNA-bd_sf"/>
</dbReference>
<dbReference type="InterPro" id="IPR001845">
    <property type="entry name" value="HTH_ArsR_DNA-bd_dom"/>
</dbReference>
<evidence type="ECO:0000313" key="6">
    <source>
        <dbReference type="Proteomes" id="UP000237846"/>
    </source>
</evidence>
<name>A0A2T0Q7C7_9ACTN</name>
<gene>
    <name evidence="5" type="ORF">CLV72_103341</name>
</gene>
<dbReference type="GO" id="GO:0003700">
    <property type="term" value="F:DNA-binding transcription factor activity"/>
    <property type="evidence" value="ECO:0007669"/>
    <property type="project" value="InterPro"/>
</dbReference>
<dbReference type="PANTHER" id="PTHR43132">
    <property type="entry name" value="ARSENICAL RESISTANCE OPERON REPRESSOR ARSR-RELATED"/>
    <property type="match status" value="1"/>
</dbReference>
<dbReference type="RefSeq" id="WP_170140956.1">
    <property type="nucleotide sequence ID" value="NZ_PVZC01000003.1"/>
</dbReference>
<dbReference type="InterPro" id="IPR036388">
    <property type="entry name" value="WH-like_DNA-bd_sf"/>
</dbReference>
<dbReference type="AlphaFoldDB" id="A0A2T0Q7C7"/>
<dbReference type="SMART" id="SM00418">
    <property type="entry name" value="HTH_ARSR"/>
    <property type="match status" value="1"/>
</dbReference>
<evidence type="ECO:0000313" key="5">
    <source>
        <dbReference type="EMBL" id="PRX99736.1"/>
    </source>
</evidence>
<dbReference type="Proteomes" id="UP000237846">
    <property type="component" value="Unassembled WGS sequence"/>
</dbReference>
<dbReference type="GO" id="GO:0003677">
    <property type="term" value="F:DNA binding"/>
    <property type="evidence" value="ECO:0007669"/>
    <property type="project" value="UniProtKB-KW"/>
</dbReference>
<feature type="domain" description="HTH arsR-type" evidence="4">
    <location>
        <begin position="116"/>
        <end position="190"/>
    </location>
</feature>
<keyword evidence="6" id="KW-1185">Reference proteome</keyword>
<evidence type="ECO:0000256" key="3">
    <source>
        <dbReference type="ARBA" id="ARBA00023163"/>
    </source>
</evidence>
<keyword evidence="3" id="KW-0804">Transcription</keyword>
<dbReference type="PANTHER" id="PTHR43132:SF8">
    <property type="entry name" value="HTH-TYPE TRANSCRIPTIONAL REGULATOR KMTR"/>
    <property type="match status" value="1"/>
</dbReference>
<comment type="caution">
    <text evidence="5">The sequence shown here is derived from an EMBL/GenBank/DDBJ whole genome shotgun (WGS) entry which is preliminary data.</text>
</comment>
<proteinExistence type="predicted"/>
<protein>
    <submittedName>
        <fullName evidence="5">DNA-binding transcriptional ArsR family regulator</fullName>
    </submittedName>
</protein>
<dbReference type="CDD" id="cd00090">
    <property type="entry name" value="HTH_ARSR"/>
    <property type="match status" value="1"/>
</dbReference>
<evidence type="ECO:0000256" key="2">
    <source>
        <dbReference type="ARBA" id="ARBA00023125"/>
    </source>
</evidence>
<dbReference type="InterPro" id="IPR051011">
    <property type="entry name" value="Metal_resp_trans_reg"/>
</dbReference>
<evidence type="ECO:0000256" key="1">
    <source>
        <dbReference type="ARBA" id="ARBA00023015"/>
    </source>
</evidence>
<keyword evidence="2 5" id="KW-0238">DNA-binding</keyword>
<dbReference type="EMBL" id="PVZC01000003">
    <property type="protein sequence ID" value="PRX99736.1"/>
    <property type="molecule type" value="Genomic_DNA"/>
</dbReference>
<accession>A0A2T0Q7C7</accession>
<dbReference type="Gene3D" id="1.10.10.10">
    <property type="entry name" value="Winged helix-like DNA-binding domain superfamily/Winged helix DNA-binding domain"/>
    <property type="match status" value="1"/>
</dbReference>
<dbReference type="Pfam" id="PF01022">
    <property type="entry name" value="HTH_5"/>
    <property type="match status" value="1"/>
</dbReference>
<reference evidence="5 6" key="1">
    <citation type="submission" date="2018-03" db="EMBL/GenBank/DDBJ databases">
        <title>Genomic Encyclopedia of Archaeal and Bacterial Type Strains, Phase II (KMG-II): from individual species to whole genera.</title>
        <authorList>
            <person name="Goeker M."/>
        </authorList>
    </citation>
    <scope>NUCLEOTIDE SEQUENCE [LARGE SCALE GENOMIC DNA]</scope>
    <source>
        <strain evidence="5 6">DSM 45601</strain>
    </source>
</reference>
<sequence>MLGTYHRYVIAPYELQIRSEIDADRLRRTRALLDGGIDGLLHSFRPLMRWEPPILHVTYPFSRDLHLRGRGLRLIPAYFCTRHSITLADPELPPVLAYPLHNGTVRFPASERDAGALAQLLGATRARALEAIASGCTTTELGRVLGVSSAAASQHARTLREAGLVSSNRERQHVLHSITPLGTALLDRQDLPRAC</sequence>
<evidence type="ECO:0000259" key="4">
    <source>
        <dbReference type="SMART" id="SM00418"/>
    </source>
</evidence>